<gene>
    <name evidence="2" type="ORF">VA599_10850</name>
</gene>
<accession>A0ABV0CJ99</accession>
<dbReference type="EMBL" id="JAYFSJ010000007">
    <property type="protein sequence ID" value="MEN7431250.1"/>
    <property type="molecule type" value="Genomic_DNA"/>
</dbReference>
<proteinExistence type="predicted"/>
<evidence type="ECO:0000313" key="2">
    <source>
        <dbReference type="EMBL" id="MEN7431250.1"/>
    </source>
</evidence>
<comment type="caution">
    <text evidence="2">The sequence shown here is derived from an EMBL/GenBank/DDBJ whole genome shotgun (WGS) entry which is preliminary data.</text>
</comment>
<evidence type="ECO:0000256" key="1">
    <source>
        <dbReference type="SAM" id="Phobius"/>
    </source>
</evidence>
<name>A0ABV0CJ99_9NEIS</name>
<dbReference type="RefSeq" id="WP_158677646.1">
    <property type="nucleotide sequence ID" value="NZ_JAYFSJ010000007.1"/>
</dbReference>
<sequence length="72" mass="8041">MHEKTLAISNYATLYYADQFFSYAVSDWIALAFELDQVKRSFHAIKLPGLAAGLSFSGLAAASFFLYSSIFF</sequence>
<evidence type="ECO:0000313" key="3">
    <source>
        <dbReference type="Proteomes" id="UP001405405"/>
    </source>
</evidence>
<organism evidence="2 3">
    <name type="scientific">Chromobacterium indicum</name>
    <dbReference type="NCBI Taxonomy" id="3110228"/>
    <lineage>
        <taxon>Bacteria</taxon>
        <taxon>Pseudomonadati</taxon>
        <taxon>Pseudomonadota</taxon>
        <taxon>Betaproteobacteria</taxon>
        <taxon>Neisseriales</taxon>
        <taxon>Chromobacteriaceae</taxon>
        <taxon>Chromobacterium</taxon>
    </lineage>
</organism>
<protein>
    <submittedName>
        <fullName evidence="2">Uncharacterized protein</fullName>
    </submittedName>
</protein>
<keyword evidence="1" id="KW-1133">Transmembrane helix</keyword>
<dbReference type="Proteomes" id="UP001405405">
    <property type="component" value="Unassembled WGS sequence"/>
</dbReference>
<keyword evidence="1" id="KW-0472">Membrane</keyword>
<keyword evidence="3" id="KW-1185">Reference proteome</keyword>
<reference evidence="2 3" key="1">
    <citation type="submission" date="2023-12" db="EMBL/GenBank/DDBJ databases">
        <title>Chromobacterium sp. strain TRC.1.1.SA producing antimicrobial pigment.</title>
        <authorList>
            <person name="Verma N."/>
            <person name="Choksket S."/>
            <person name="Pinnaka A.K."/>
            <person name="Korpole S."/>
        </authorList>
    </citation>
    <scope>NUCLEOTIDE SEQUENCE [LARGE SCALE GENOMIC DNA]</scope>
    <source>
        <strain evidence="2 3">TRC1.1.SA</strain>
    </source>
</reference>
<keyword evidence="1" id="KW-0812">Transmembrane</keyword>
<feature type="transmembrane region" description="Helical" evidence="1">
    <location>
        <begin position="50"/>
        <end position="70"/>
    </location>
</feature>